<dbReference type="EMBL" id="FMCW01000004">
    <property type="protein sequence ID" value="SCE73244.1"/>
    <property type="molecule type" value="Genomic_DNA"/>
</dbReference>
<evidence type="ECO:0000313" key="3">
    <source>
        <dbReference type="Proteomes" id="UP000199375"/>
    </source>
</evidence>
<organism evidence="2 3">
    <name type="scientific">Micromonospora haikouensis</name>
    <dbReference type="NCBI Taxonomy" id="686309"/>
    <lineage>
        <taxon>Bacteria</taxon>
        <taxon>Bacillati</taxon>
        <taxon>Actinomycetota</taxon>
        <taxon>Actinomycetes</taxon>
        <taxon>Micromonosporales</taxon>
        <taxon>Micromonosporaceae</taxon>
        <taxon>Micromonospora</taxon>
    </lineage>
</organism>
<proteinExistence type="predicted"/>
<name>A0A1C4UNM3_9ACTN</name>
<sequence length="642" mass="71432">MAATIGVELTVDDPTARLGGPRPISTRDPRTHSGGAASAMKVQNGAMGKKKAEALRRRVGHQREQNRQQRKSRSAEIQRASRLKLDASSLESAFNARGDKGAELVGGLAMARHVARFKWCETRPELLPPEAWSALAIVPICDIVLTEAGRGWPTGPDMMNRLNWPHQVLWGVDQAVEACRHLRMGNVIGAITIARAQIERWSANVAHHHEIDRREGEETKDYFNRVWSTYPWLRDFALGDTWANLSEWIHGREGIAQALEFGTTPAIPSPDRSGLPETTTSIIKRTATALEVVFRQVRGATSVIAQESGQEKYNHLLQLSPRIDEQPYIDLNFKNLAPLDLAFSTGRVGHAVEQRAETYRAVLQLEEIKDALSKTPNWLLAADSVTERRGRATAFAREAFIHEAEQLGEDFAPHVLHARLFQYIAISEIAEISATWLTGPERDALMLAANALRSAWIMWLEDTDNSLACMRIVLEQACRARAWRRNAHRAARTEAGRGTPTRWVEAAGWGRLSLLTRALGEFSHINSRIRWSGARDALAALLREGERYPELIARGHALDASALLLAHEVVTRLEQRAPSVAAAFREGVTLLEAEDHDSQVEGLLERALAARGLTFGEPDLVEVATNGLDTSTRRQWLPHLFD</sequence>
<accession>A0A1C4UNM3</accession>
<evidence type="ECO:0000256" key="1">
    <source>
        <dbReference type="SAM" id="MobiDB-lite"/>
    </source>
</evidence>
<gene>
    <name evidence="2" type="ORF">GA0070558_104156</name>
</gene>
<reference evidence="2 3" key="1">
    <citation type="submission" date="2016-06" db="EMBL/GenBank/DDBJ databases">
        <authorList>
            <person name="Kjaerup R.B."/>
            <person name="Dalgaard T.S."/>
            <person name="Juul-Madsen H.R."/>
        </authorList>
    </citation>
    <scope>NUCLEOTIDE SEQUENCE [LARGE SCALE GENOMIC DNA]</scope>
    <source>
        <strain evidence="2 3">DSM 45626</strain>
    </source>
</reference>
<protein>
    <submittedName>
        <fullName evidence="2">Uncharacterized protein</fullName>
    </submittedName>
</protein>
<feature type="region of interest" description="Disordered" evidence="1">
    <location>
        <begin position="1"/>
        <end position="81"/>
    </location>
</feature>
<dbReference type="Proteomes" id="UP000199375">
    <property type="component" value="Unassembled WGS sequence"/>
</dbReference>
<dbReference type="AlphaFoldDB" id="A0A1C4UNM3"/>
<feature type="compositionally biased region" description="Basic and acidic residues" evidence="1">
    <location>
        <begin position="50"/>
        <end position="67"/>
    </location>
</feature>
<evidence type="ECO:0000313" key="2">
    <source>
        <dbReference type="EMBL" id="SCE73244.1"/>
    </source>
</evidence>